<feature type="domain" description="RNase H type-1" evidence="1">
    <location>
        <begin position="103"/>
        <end position="150"/>
    </location>
</feature>
<evidence type="ECO:0000313" key="2">
    <source>
        <dbReference type="EMBL" id="KAK8593850.1"/>
    </source>
</evidence>
<dbReference type="PANTHER" id="PTHR47074:SF61">
    <property type="entry name" value="RNASE H TYPE-1 DOMAIN-CONTAINING PROTEIN"/>
    <property type="match status" value="1"/>
</dbReference>
<dbReference type="InterPro" id="IPR052929">
    <property type="entry name" value="RNase_H-like_EbsB-rel"/>
</dbReference>
<comment type="caution">
    <text evidence="2">The sequence shown here is derived from an EMBL/GenBank/DDBJ whole genome shotgun (WGS) entry which is preliminary data.</text>
</comment>
<evidence type="ECO:0000313" key="3">
    <source>
        <dbReference type="Proteomes" id="UP001472677"/>
    </source>
</evidence>
<accession>A0ABR2G471</accession>
<dbReference type="PANTHER" id="PTHR47074">
    <property type="entry name" value="BNAC02G40300D PROTEIN"/>
    <property type="match status" value="1"/>
</dbReference>
<dbReference type="Proteomes" id="UP001472677">
    <property type="component" value="Unassembled WGS sequence"/>
</dbReference>
<dbReference type="InterPro" id="IPR002156">
    <property type="entry name" value="RNaseH_domain"/>
</dbReference>
<keyword evidence="3" id="KW-1185">Reference proteome</keyword>
<protein>
    <recommendedName>
        <fullName evidence="1">RNase H type-1 domain-containing protein</fullName>
    </recommendedName>
</protein>
<sequence>MVVVDLIDQTDKVWNPEILQELFDEYQAARICSILLARGPSVLSRWEAPPYPAIKVNFDFVSNQQNSSATYGAIGRSSEGLILATCAIPHNNVHDAFVAEAKLNYDSHDRSIIAPIIVDIKELAKNFRAISFCFMLKEANKVVHVLARECRSLQVSCYWFEEAPMEASVAAELSFIALGPWHGSFSHGSPTPPASLAGLQNYLRSCSEMISVVWLFPVERPRRSSRAFEVVKVVGWKRVYVGRRIVLSSGKFCLGAVTEKESQYGFFFGSGQVGARNGAARSYRGRSPLSRSPSLFLPLSNPCFEDVDNPMGFLLCVEFDDVFIPGISAVRVSVKL</sequence>
<dbReference type="Pfam" id="PF13456">
    <property type="entry name" value="RVT_3"/>
    <property type="match status" value="1"/>
</dbReference>
<dbReference type="EMBL" id="JBBPBM010000003">
    <property type="protein sequence ID" value="KAK8593850.1"/>
    <property type="molecule type" value="Genomic_DNA"/>
</dbReference>
<gene>
    <name evidence="2" type="ORF">V6N12_045923</name>
</gene>
<organism evidence="2 3">
    <name type="scientific">Hibiscus sabdariffa</name>
    <name type="common">roselle</name>
    <dbReference type="NCBI Taxonomy" id="183260"/>
    <lineage>
        <taxon>Eukaryota</taxon>
        <taxon>Viridiplantae</taxon>
        <taxon>Streptophyta</taxon>
        <taxon>Embryophyta</taxon>
        <taxon>Tracheophyta</taxon>
        <taxon>Spermatophyta</taxon>
        <taxon>Magnoliopsida</taxon>
        <taxon>eudicotyledons</taxon>
        <taxon>Gunneridae</taxon>
        <taxon>Pentapetalae</taxon>
        <taxon>rosids</taxon>
        <taxon>malvids</taxon>
        <taxon>Malvales</taxon>
        <taxon>Malvaceae</taxon>
        <taxon>Malvoideae</taxon>
        <taxon>Hibiscus</taxon>
    </lineage>
</organism>
<reference evidence="2 3" key="1">
    <citation type="journal article" date="2024" name="G3 (Bethesda)">
        <title>Genome assembly of Hibiscus sabdariffa L. provides insights into metabolisms of medicinal natural products.</title>
        <authorList>
            <person name="Kim T."/>
        </authorList>
    </citation>
    <scope>NUCLEOTIDE SEQUENCE [LARGE SCALE GENOMIC DNA]</scope>
    <source>
        <strain evidence="2">TK-2024</strain>
        <tissue evidence="2">Old leaves</tissue>
    </source>
</reference>
<proteinExistence type="predicted"/>
<name>A0ABR2G471_9ROSI</name>
<evidence type="ECO:0000259" key="1">
    <source>
        <dbReference type="Pfam" id="PF13456"/>
    </source>
</evidence>